<dbReference type="EMBL" id="LR796742">
    <property type="protein sequence ID" value="CAB4163104.1"/>
    <property type="molecule type" value="Genomic_DNA"/>
</dbReference>
<accession>A0A6J5P6H3</accession>
<gene>
    <name evidence="1" type="ORF">UFOVP805_15</name>
</gene>
<organism evidence="1">
    <name type="scientific">uncultured Caudovirales phage</name>
    <dbReference type="NCBI Taxonomy" id="2100421"/>
    <lineage>
        <taxon>Viruses</taxon>
        <taxon>Duplodnaviria</taxon>
        <taxon>Heunggongvirae</taxon>
        <taxon>Uroviricota</taxon>
        <taxon>Caudoviricetes</taxon>
        <taxon>Peduoviridae</taxon>
        <taxon>Maltschvirus</taxon>
        <taxon>Maltschvirus maltsch</taxon>
    </lineage>
</organism>
<name>A0A6J5P6H3_9CAUD</name>
<protein>
    <submittedName>
        <fullName evidence="1">Uncharacterized protein</fullName>
    </submittedName>
</protein>
<sequence>MIQVKLTQAEEMIAARVGLARAENAKLGNYAHRFPSISPTNYFDEMLLHVNATGAEIAVARALGLSNFMPTINSFKHDADIGASIEVKWTKWLDGHLIVANHDREDDIAILCVGVAPHYRVIGYIPVLAAKKPRFKHSKSESWWVSQINLRPVETLSRSVYATTSI</sequence>
<evidence type="ECO:0000313" key="1">
    <source>
        <dbReference type="EMBL" id="CAB4163104.1"/>
    </source>
</evidence>
<proteinExistence type="predicted"/>
<reference evidence="1" key="1">
    <citation type="submission" date="2020-04" db="EMBL/GenBank/DDBJ databases">
        <authorList>
            <person name="Chiriac C."/>
            <person name="Salcher M."/>
            <person name="Ghai R."/>
            <person name="Kavagutti S V."/>
        </authorList>
    </citation>
    <scope>NUCLEOTIDE SEQUENCE</scope>
</reference>